<dbReference type="AlphaFoldDB" id="A0A1M3L0B6"/>
<dbReference type="STRING" id="1895771.BGO89_03330"/>
<dbReference type="Proteomes" id="UP000184233">
    <property type="component" value="Unassembled WGS sequence"/>
</dbReference>
<feature type="transmembrane region" description="Helical" evidence="1">
    <location>
        <begin position="223"/>
        <end position="243"/>
    </location>
</feature>
<keyword evidence="1" id="KW-1133">Transmembrane helix</keyword>
<dbReference type="Pfam" id="PF01944">
    <property type="entry name" value="SpoIIM"/>
    <property type="match status" value="1"/>
</dbReference>
<feature type="transmembrane region" description="Helical" evidence="1">
    <location>
        <begin position="175"/>
        <end position="203"/>
    </location>
</feature>
<dbReference type="InterPro" id="IPR002798">
    <property type="entry name" value="SpoIIM-like"/>
</dbReference>
<dbReference type="PANTHER" id="PTHR35337:SF1">
    <property type="entry name" value="SLR1478 PROTEIN"/>
    <property type="match status" value="1"/>
</dbReference>
<protein>
    <recommendedName>
        <fullName evidence="4">Stage II sporulation protein M</fullName>
    </recommendedName>
</protein>
<dbReference type="EMBL" id="MKVH01000019">
    <property type="protein sequence ID" value="OJX58275.1"/>
    <property type="molecule type" value="Genomic_DNA"/>
</dbReference>
<keyword evidence="1" id="KW-0472">Membrane</keyword>
<name>A0A1M3L0B6_9BACT</name>
<evidence type="ECO:0008006" key="4">
    <source>
        <dbReference type="Google" id="ProtNLM"/>
    </source>
</evidence>
<feature type="transmembrane region" description="Helical" evidence="1">
    <location>
        <begin position="255"/>
        <end position="276"/>
    </location>
</feature>
<proteinExistence type="predicted"/>
<dbReference type="PANTHER" id="PTHR35337">
    <property type="entry name" value="SLR1478 PROTEIN"/>
    <property type="match status" value="1"/>
</dbReference>
<organism evidence="2 3">
    <name type="scientific">Candidatus Kapaibacterium thiocyanatum</name>
    <dbReference type="NCBI Taxonomy" id="1895771"/>
    <lineage>
        <taxon>Bacteria</taxon>
        <taxon>Pseudomonadati</taxon>
        <taxon>Candidatus Kapaibacteriota</taxon>
        <taxon>Candidatus Kapaibacteriia</taxon>
        <taxon>Candidatus Kapaibacteriales</taxon>
        <taxon>Candidatus Kapaibacteriaceae</taxon>
        <taxon>Candidatus Kapaibacterium</taxon>
    </lineage>
</organism>
<accession>A0A1M3L0B6</accession>
<reference evidence="2 3" key="1">
    <citation type="submission" date="2016-09" db="EMBL/GenBank/DDBJ databases">
        <title>Genome-resolved meta-omics ties microbial dynamics to process performance in biotechnology for thiocyanate degradation.</title>
        <authorList>
            <person name="Kantor R.S."/>
            <person name="Huddy R.J."/>
            <person name="Iyer R."/>
            <person name="Thomas B.C."/>
            <person name="Brown C.T."/>
            <person name="Anantharaman K."/>
            <person name="Tringe S."/>
            <person name="Hettich R.L."/>
            <person name="Harrison S.T."/>
            <person name="Banfield J.F."/>
        </authorList>
    </citation>
    <scope>NUCLEOTIDE SEQUENCE [LARGE SCALE GENOMIC DNA]</scope>
    <source>
        <strain evidence="2">59-99</strain>
    </source>
</reference>
<sequence length="326" mass="36036">MREVAFVRLHQDTWREVEHVLSDSVSVGPDRLAELYVKLTDDLAYASTYYPGTKTFAYINDLTARVYHYIYKNRKERRKRFLTFWTEEVPLAYAENTPALLFSLGVFVLAFLIGVVSTLGDDTFVRLILGDSYVNMTIRNIKAGNPLGVYQQDDGLGMVVQITLNNLRVDILSCILGLLASVGTAFIILYNGIMVGTFFTLFGLHGSLGDGLAGVMIHGTIELTTIVLAGAAGFVIGNGIMFPGTYTRLQSFVRAVRLATIMLVGVFPFTIVAGILESFVTRWGHVSIAVDVLLIVLSAALLTWYFILLPRSVRTRESHVAIVHTA</sequence>
<feature type="transmembrane region" description="Helical" evidence="1">
    <location>
        <begin position="99"/>
        <end position="119"/>
    </location>
</feature>
<evidence type="ECO:0000313" key="3">
    <source>
        <dbReference type="Proteomes" id="UP000184233"/>
    </source>
</evidence>
<evidence type="ECO:0000256" key="1">
    <source>
        <dbReference type="SAM" id="Phobius"/>
    </source>
</evidence>
<feature type="transmembrane region" description="Helical" evidence="1">
    <location>
        <begin position="288"/>
        <end position="308"/>
    </location>
</feature>
<comment type="caution">
    <text evidence="2">The sequence shown here is derived from an EMBL/GenBank/DDBJ whole genome shotgun (WGS) entry which is preliminary data.</text>
</comment>
<gene>
    <name evidence="2" type="ORF">BGO89_03330</name>
</gene>
<evidence type="ECO:0000313" key="2">
    <source>
        <dbReference type="EMBL" id="OJX58275.1"/>
    </source>
</evidence>
<keyword evidence="1" id="KW-0812">Transmembrane</keyword>